<name>A0A9X2P7R1_9BACT</name>
<dbReference type="Proteomes" id="UP001142175">
    <property type="component" value="Unassembled WGS sequence"/>
</dbReference>
<protein>
    <submittedName>
        <fullName evidence="1">RloB family protein</fullName>
    </submittedName>
</protein>
<dbReference type="AlphaFoldDB" id="A0A9X2P7R1"/>
<organism evidence="1 2">
    <name type="scientific">Aquiflexum gelatinilyticum</name>
    <dbReference type="NCBI Taxonomy" id="2961943"/>
    <lineage>
        <taxon>Bacteria</taxon>
        <taxon>Pseudomonadati</taxon>
        <taxon>Bacteroidota</taxon>
        <taxon>Cytophagia</taxon>
        <taxon>Cytophagales</taxon>
        <taxon>Cyclobacteriaceae</taxon>
        <taxon>Aquiflexum</taxon>
    </lineage>
</organism>
<dbReference type="Pfam" id="PF13707">
    <property type="entry name" value="RloB"/>
    <property type="match status" value="1"/>
</dbReference>
<proteinExistence type="predicted"/>
<gene>
    <name evidence="1" type="ORF">NU887_08340</name>
</gene>
<evidence type="ECO:0000313" key="2">
    <source>
        <dbReference type="Proteomes" id="UP001142175"/>
    </source>
</evidence>
<comment type="caution">
    <text evidence="1">The sequence shown here is derived from an EMBL/GenBank/DDBJ whole genome shotgun (WGS) entry which is preliminary data.</text>
</comment>
<sequence length="239" mass="28242">MRKKRGYSRETPTALVRDYKLFAIACEGGKREPAYFRAFQFMSNRIAVDLIEEIVSDEEALAINPNKSAPKWVLERAIRYIEKEGLNDEDDLWFILDVDRWEYSQLKEIADFCEQNANWNIVLSNPCFEVWLYFHKRKNIKDSESKTCGDFKYEISKFEKGGYHPLKWIPDLLIAIENSKVTDINKDYFFPEINTTKLFQLGEAIIEVVGKKGFEKYCENIIPKLLQEEIDRTKRKKKK</sequence>
<evidence type="ECO:0000313" key="1">
    <source>
        <dbReference type="EMBL" id="MCR9015042.1"/>
    </source>
</evidence>
<accession>A0A9X2P7R1</accession>
<dbReference type="EMBL" id="JANSUY010000004">
    <property type="protein sequence ID" value="MCR9015042.1"/>
    <property type="molecule type" value="Genomic_DNA"/>
</dbReference>
<keyword evidence="2" id="KW-1185">Reference proteome</keyword>
<dbReference type="InterPro" id="IPR025591">
    <property type="entry name" value="RloB"/>
</dbReference>
<reference evidence="1" key="1">
    <citation type="submission" date="2022-08" db="EMBL/GenBank/DDBJ databases">
        <authorList>
            <person name="Zhang D."/>
        </authorList>
    </citation>
    <scope>NUCLEOTIDE SEQUENCE</scope>
    <source>
        <strain evidence="1">XJ19-11</strain>
    </source>
</reference>
<dbReference type="RefSeq" id="WP_258422902.1">
    <property type="nucleotide sequence ID" value="NZ_JANSUY010000004.1"/>
</dbReference>